<feature type="domain" description="Pili assembly chaperone C-terminal" evidence="11">
    <location>
        <begin position="178"/>
        <end position="240"/>
    </location>
</feature>
<comment type="subcellular location">
    <subcellularLocation>
        <location evidence="1 8">Periplasm</location>
    </subcellularLocation>
</comment>
<dbReference type="EMBL" id="JADIKC010000003">
    <property type="protein sequence ID" value="MBM7121409.1"/>
    <property type="molecule type" value="Genomic_DNA"/>
</dbReference>
<keyword evidence="7" id="KW-0393">Immunoglobulin domain</keyword>
<keyword evidence="4 9" id="KW-0732">Signal</keyword>
<evidence type="ECO:0000259" key="10">
    <source>
        <dbReference type="Pfam" id="PF00345"/>
    </source>
</evidence>
<dbReference type="InterPro" id="IPR018046">
    <property type="entry name" value="Pili_assmbl_chaperone_CS"/>
</dbReference>
<dbReference type="Gene3D" id="2.60.40.10">
    <property type="entry name" value="Immunoglobulins"/>
    <property type="match status" value="2"/>
</dbReference>
<keyword evidence="3" id="KW-1029">Fimbrium biogenesis</keyword>
<dbReference type="InterPro" id="IPR013783">
    <property type="entry name" value="Ig-like_fold"/>
</dbReference>
<evidence type="ECO:0000256" key="4">
    <source>
        <dbReference type="ARBA" id="ARBA00022729"/>
    </source>
</evidence>
<evidence type="ECO:0000256" key="3">
    <source>
        <dbReference type="ARBA" id="ARBA00022558"/>
    </source>
</evidence>
<feature type="domain" description="Pili assembly chaperone N-terminal" evidence="10">
    <location>
        <begin position="24"/>
        <end position="151"/>
    </location>
</feature>
<evidence type="ECO:0000259" key="11">
    <source>
        <dbReference type="Pfam" id="PF02753"/>
    </source>
</evidence>
<evidence type="ECO:0000313" key="12">
    <source>
        <dbReference type="EMBL" id="MBM7121409.1"/>
    </source>
</evidence>
<evidence type="ECO:0000256" key="1">
    <source>
        <dbReference type="ARBA" id="ARBA00004418"/>
    </source>
</evidence>
<dbReference type="Pfam" id="PF00345">
    <property type="entry name" value="PapD_N"/>
    <property type="match status" value="1"/>
</dbReference>
<evidence type="ECO:0000256" key="9">
    <source>
        <dbReference type="SAM" id="SignalP"/>
    </source>
</evidence>
<dbReference type="Pfam" id="PF02753">
    <property type="entry name" value="PapD_C"/>
    <property type="match status" value="1"/>
</dbReference>
<dbReference type="PRINTS" id="PR00969">
    <property type="entry name" value="CHAPERONPILI"/>
</dbReference>
<keyword evidence="6 8" id="KW-0143">Chaperone</keyword>
<dbReference type="PANTHER" id="PTHR30251:SF2">
    <property type="entry name" value="FIMBRIAL CHAPERONE YADV-RELATED"/>
    <property type="match status" value="1"/>
</dbReference>
<dbReference type="InterPro" id="IPR036316">
    <property type="entry name" value="Pili_assmbl_chap_C_dom_sf"/>
</dbReference>
<comment type="similarity">
    <text evidence="2 8">Belongs to the periplasmic pilus chaperone family.</text>
</comment>
<reference evidence="12 13" key="1">
    <citation type="submission" date="2020-10" db="EMBL/GenBank/DDBJ databases">
        <title>Phylogeny of dyella-like bacteria.</title>
        <authorList>
            <person name="Fu J."/>
        </authorList>
    </citation>
    <scope>NUCLEOTIDE SEQUENCE [LARGE SCALE GENOMIC DNA]</scope>
    <source>
        <strain evidence="12 13">THG-B117</strain>
    </source>
</reference>
<dbReference type="SUPFAM" id="SSF49354">
    <property type="entry name" value="PapD-like"/>
    <property type="match status" value="1"/>
</dbReference>
<evidence type="ECO:0000313" key="13">
    <source>
        <dbReference type="Proteomes" id="UP001430065"/>
    </source>
</evidence>
<evidence type="ECO:0000256" key="6">
    <source>
        <dbReference type="ARBA" id="ARBA00023186"/>
    </source>
</evidence>
<dbReference type="InterPro" id="IPR050643">
    <property type="entry name" value="Periplasmic_pilus_chap"/>
</dbReference>
<evidence type="ECO:0000256" key="7">
    <source>
        <dbReference type="ARBA" id="ARBA00023319"/>
    </source>
</evidence>
<dbReference type="PANTHER" id="PTHR30251">
    <property type="entry name" value="PILUS ASSEMBLY CHAPERONE"/>
    <property type="match status" value="1"/>
</dbReference>
<accession>A0ABS2JQV7</accession>
<name>A0ABS2JQV7_9GAMM</name>
<dbReference type="RefSeq" id="WP_204635800.1">
    <property type="nucleotide sequence ID" value="NZ_JADIKC010000003.1"/>
</dbReference>
<protein>
    <submittedName>
        <fullName evidence="12">Fimbria/pilus periplasmic chaperone</fullName>
    </submittedName>
</protein>
<feature type="chain" id="PRO_5046699131" evidence="9">
    <location>
        <begin position="24"/>
        <end position="249"/>
    </location>
</feature>
<gene>
    <name evidence="12" type="ORF">ISP20_09610</name>
</gene>
<proteinExistence type="inferred from homology"/>
<dbReference type="PROSITE" id="PS00635">
    <property type="entry name" value="PILI_CHAPERONE"/>
    <property type="match status" value="1"/>
</dbReference>
<dbReference type="InterPro" id="IPR001829">
    <property type="entry name" value="Pili_assmbl_chaperone_bac"/>
</dbReference>
<sequence length="249" mass="26713">MNKFTRVSCALALVFGGFGSAYAGIQINGTRVIYPADQREVTLSMVNNSADPVLLQSWVDDGDMKSTPETSKSPFLLTPPMSRVDPSKGQTIRIMFTGNAASLPQDRESVFWLNVLEIPPKPKASADADSSNYLQFAIRSRMKIFYRPKGLPGNAFDAIDQVTWRIVPKGDGFVAECTNPSAYNVNVGSVVAKGSSVPQTIESKGGMCPAKGSTTLPVNGDLNAAAGKLTVQVINDFGGFDPHDVSFTR</sequence>
<keyword evidence="13" id="KW-1185">Reference proteome</keyword>
<dbReference type="SUPFAM" id="SSF49584">
    <property type="entry name" value="Periplasmic chaperone C-domain"/>
    <property type="match status" value="1"/>
</dbReference>
<feature type="signal peptide" evidence="9">
    <location>
        <begin position="1"/>
        <end position="23"/>
    </location>
</feature>
<evidence type="ECO:0000256" key="2">
    <source>
        <dbReference type="ARBA" id="ARBA00007399"/>
    </source>
</evidence>
<evidence type="ECO:0000256" key="5">
    <source>
        <dbReference type="ARBA" id="ARBA00022764"/>
    </source>
</evidence>
<dbReference type="InterPro" id="IPR016148">
    <property type="entry name" value="Pili_assmbl_chaperone_C"/>
</dbReference>
<evidence type="ECO:0000256" key="8">
    <source>
        <dbReference type="RuleBase" id="RU003918"/>
    </source>
</evidence>
<organism evidence="12 13">
    <name type="scientific">Dyella kyungheensis</name>
    <dbReference type="NCBI Taxonomy" id="1242174"/>
    <lineage>
        <taxon>Bacteria</taxon>
        <taxon>Pseudomonadati</taxon>
        <taxon>Pseudomonadota</taxon>
        <taxon>Gammaproteobacteria</taxon>
        <taxon>Lysobacterales</taxon>
        <taxon>Rhodanobacteraceae</taxon>
        <taxon>Dyella</taxon>
    </lineage>
</organism>
<dbReference type="InterPro" id="IPR008962">
    <property type="entry name" value="PapD-like_sf"/>
</dbReference>
<comment type="caution">
    <text evidence="12">The sequence shown here is derived from an EMBL/GenBank/DDBJ whole genome shotgun (WGS) entry which is preliminary data.</text>
</comment>
<dbReference type="Proteomes" id="UP001430065">
    <property type="component" value="Unassembled WGS sequence"/>
</dbReference>
<keyword evidence="5" id="KW-0574">Periplasm</keyword>
<dbReference type="InterPro" id="IPR016147">
    <property type="entry name" value="Pili_assmbl_chaperone_N"/>
</dbReference>